<dbReference type="RefSeq" id="WP_343939996.1">
    <property type="nucleotide sequence ID" value="NZ_BAAABU010000033.1"/>
</dbReference>
<evidence type="ECO:0000256" key="1">
    <source>
        <dbReference type="ARBA" id="ARBA00023015"/>
    </source>
</evidence>
<dbReference type="SUPFAM" id="SSF46689">
    <property type="entry name" value="Homeodomain-like"/>
    <property type="match status" value="1"/>
</dbReference>
<dbReference type="PROSITE" id="PS50977">
    <property type="entry name" value="HTH_TETR_2"/>
    <property type="match status" value="1"/>
</dbReference>
<dbReference type="Pfam" id="PF00440">
    <property type="entry name" value="TetR_N"/>
    <property type="match status" value="1"/>
</dbReference>
<keyword evidence="8" id="KW-1185">Reference proteome</keyword>
<dbReference type="Proteomes" id="UP001500416">
    <property type="component" value="Unassembled WGS sequence"/>
</dbReference>
<protein>
    <submittedName>
        <fullName evidence="7">TetR/AcrR family transcriptional regulator</fullName>
    </submittedName>
</protein>
<keyword evidence="3" id="KW-0804">Transcription</keyword>
<dbReference type="PANTHER" id="PTHR47506:SF1">
    <property type="entry name" value="HTH-TYPE TRANSCRIPTIONAL REGULATOR YJDC"/>
    <property type="match status" value="1"/>
</dbReference>
<keyword evidence="1" id="KW-0805">Transcription regulation</keyword>
<feature type="region of interest" description="Disordered" evidence="5">
    <location>
        <begin position="142"/>
        <end position="171"/>
    </location>
</feature>
<dbReference type="InterPro" id="IPR036271">
    <property type="entry name" value="Tet_transcr_reg_TetR-rel_C_sf"/>
</dbReference>
<dbReference type="InterPro" id="IPR009057">
    <property type="entry name" value="Homeodomain-like_sf"/>
</dbReference>
<evidence type="ECO:0000313" key="8">
    <source>
        <dbReference type="Proteomes" id="UP001500416"/>
    </source>
</evidence>
<evidence type="ECO:0000256" key="3">
    <source>
        <dbReference type="ARBA" id="ARBA00023163"/>
    </source>
</evidence>
<dbReference type="InterPro" id="IPR001647">
    <property type="entry name" value="HTH_TetR"/>
</dbReference>
<feature type="DNA-binding region" description="H-T-H motif" evidence="4">
    <location>
        <begin position="29"/>
        <end position="48"/>
    </location>
</feature>
<evidence type="ECO:0000259" key="6">
    <source>
        <dbReference type="PROSITE" id="PS50977"/>
    </source>
</evidence>
<evidence type="ECO:0000313" key="7">
    <source>
        <dbReference type="EMBL" id="GAA0262449.1"/>
    </source>
</evidence>
<proteinExistence type="predicted"/>
<sequence>MPDVKHFDPEAALDAVVRLFWRRGVATTGIQDVVDATGLNRSSLYATFGGKRELYRAALERYVRERSNLAPLEQDDRGLPAITDFFHGLVDARCTGEHAGWGCMISNAHAGAENDDPQVRAVLDRQHERLHNALLNALRTARRHGQLGPDTAGTDTAGSNTADPGATDPGTADLDAAASVLALLAHAVNLRSRAGADARQLRDTVDAAIAMIARR</sequence>
<gene>
    <name evidence="7" type="ORF">GCM10010492_74420</name>
</gene>
<evidence type="ECO:0000256" key="5">
    <source>
        <dbReference type="SAM" id="MobiDB-lite"/>
    </source>
</evidence>
<name>A0ABN0UV30_9PSEU</name>
<evidence type="ECO:0000256" key="4">
    <source>
        <dbReference type="PROSITE-ProRule" id="PRU00335"/>
    </source>
</evidence>
<accession>A0ABN0UV30</accession>
<organism evidence="7 8">
    <name type="scientific">Saccharothrix mutabilis subsp. mutabilis</name>
    <dbReference type="NCBI Taxonomy" id="66855"/>
    <lineage>
        <taxon>Bacteria</taxon>
        <taxon>Bacillati</taxon>
        <taxon>Actinomycetota</taxon>
        <taxon>Actinomycetes</taxon>
        <taxon>Pseudonocardiales</taxon>
        <taxon>Pseudonocardiaceae</taxon>
        <taxon>Saccharothrix</taxon>
    </lineage>
</organism>
<feature type="compositionally biased region" description="Polar residues" evidence="5">
    <location>
        <begin position="153"/>
        <end position="162"/>
    </location>
</feature>
<feature type="domain" description="HTH tetR-type" evidence="6">
    <location>
        <begin position="6"/>
        <end position="66"/>
    </location>
</feature>
<dbReference type="PANTHER" id="PTHR47506">
    <property type="entry name" value="TRANSCRIPTIONAL REGULATORY PROTEIN"/>
    <property type="match status" value="1"/>
</dbReference>
<dbReference type="Gene3D" id="1.10.357.10">
    <property type="entry name" value="Tetracycline Repressor, domain 2"/>
    <property type="match status" value="1"/>
</dbReference>
<reference evidence="7 8" key="1">
    <citation type="journal article" date="2019" name="Int. J. Syst. Evol. Microbiol.">
        <title>The Global Catalogue of Microorganisms (GCM) 10K type strain sequencing project: providing services to taxonomists for standard genome sequencing and annotation.</title>
        <authorList>
            <consortium name="The Broad Institute Genomics Platform"/>
            <consortium name="The Broad Institute Genome Sequencing Center for Infectious Disease"/>
            <person name="Wu L."/>
            <person name="Ma J."/>
        </authorList>
    </citation>
    <scope>NUCLEOTIDE SEQUENCE [LARGE SCALE GENOMIC DNA]</scope>
    <source>
        <strain evidence="7 8">JCM 3380</strain>
    </source>
</reference>
<dbReference type="Gene3D" id="1.10.10.60">
    <property type="entry name" value="Homeodomain-like"/>
    <property type="match status" value="1"/>
</dbReference>
<evidence type="ECO:0000256" key="2">
    <source>
        <dbReference type="ARBA" id="ARBA00023125"/>
    </source>
</evidence>
<dbReference type="SUPFAM" id="SSF48498">
    <property type="entry name" value="Tetracyclin repressor-like, C-terminal domain"/>
    <property type="match status" value="1"/>
</dbReference>
<dbReference type="EMBL" id="BAAABU010000033">
    <property type="protein sequence ID" value="GAA0262449.1"/>
    <property type="molecule type" value="Genomic_DNA"/>
</dbReference>
<comment type="caution">
    <text evidence="7">The sequence shown here is derived from an EMBL/GenBank/DDBJ whole genome shotgun (WGS) entry which is preliminary data.</text>
</comment>
<keyword evidence="2 4" id="KW-0238">DNA-binding</keyword>